<evidence type="ECO:0000313" key="3">
    <source>
        <dbReference type="Proteomes" id="UP000266861"/>
    </source>
</evidence>
<dbReference type="OrthoDB" id="10618629at2759"/>
<dbReference type="Proteomes" id="UP000266861">
    <property type="component" value="Unassembled WGS sequence"/>
</dbReference>
<feature type="transmembrane region" description="Helical" evidence="1">
    <location>
        <begin position="199"/>
        <end position="218"/>
    </location>
</feature>
<reference evidence="2 3" key="1">
    <citation type="submission" date="2018-08" db="EMBL/GenBank/DDBJ databases">
        <title>Genome and evolution of the arbuscular mycorrhizal fungus Diversispora epigaea (formerly Glomus versiforme) and its bacterial endosymbionts.</title>
        <authorList>
            <person name="Sun X."/>
            <person name="Fei Z."/>
            <person name="Harrison M."/>
        </authorList>
    </citation>
    <scope>NUCLEOTIDE SEQUENCE [LARGE SCALE GENOMIC DNA]</scope>
    <source>
        <strain evidence="2 3">IT104</strain>
    </source>
</reference>
<keyword evidence="1" id="KW-0812">Transmembrane</keyword>
<gene>
    <name evidence="2" type="ORF">Glove_349g108</name>
</gene>
<keyword evidence="1" id="KW-0472">Membrane</keyword>
<dbReference type="AlphaFoldDB" id="A0A397HDM9"/>
<dbReference type="EMBL" id="PQFF01000319">
    <property type="protein sequence ID" value="RHZ61251.1"/>
    <property type="molecule type" value="Genomic_DNA"/>
</dbReference>
<comment type="caution">
    <text evidence="2">The sequence shown here is derived from an EMBL/GenBank/DDBJ whole genome shotgun (WGS) entry which is preliminary data.</text>
</comment>
<keyword evidence="3" id="KW-1185">Reference proteome</keyword>
<keyword evidence="1" id="KW-1133">Transmembrane helix</keyword>
<sequence>MLLSKFLFLDNLQNSNMIIMLFPGNDHSAMWPFEGEAFHKWVDGLFYRVDHIGYVASFTHIACETSHPTTTMWLPPFSGLIIIADNGLSTYSRRMAFGFCHFCSAYTPTLQLHSLLSWMCGNNFTRSVHGISGSNMWGEGIENLIITKDQPAFRITTIKSSNVKNEASWFIKCPDGAWKGIDDCEVEHISRSSIRILKVLKAFMAQLIITILVGIYSICVLRSIENVDCNISTAWWLPGIKFEPFKEEIGEFERELLTYTIQTSSENTISNDYLLCLYVEWKRGTKSNDCSCNIVPEFLVDLSVNRNKIELPQYHFKCMNREIRGVHPLWLTYLDDDDNKLKCSRCKDGKTPHGYGYDCGQKNHNDLSYYNSSDSRIDKIDRIVVNFFVVAAGNSRIVVVVVVVVDVDVVDGSNGSTHYNHDGLLE</sequence>
<proteinExistence type="predicted"/>
<accession>A0A397HDM9</accession>
<evidence type="ECO:0000256" key="1">
    <source>
        <dbReference type="SAM" id="Phobius"/>
    </source>
</evidence>
<organism evidence="2 3">
    <name type="scientific">Diversispora epigaea</name>
    <dbReference type="NCBI Taxonomy" id="1348612"/>
    <lineage>
        <taxon>Eukaryota</taxon>
        <taxon>Fungi</taxon>
        <taxon>Fungi incertae sedis</taxon>
        <taxon>Mucoromycota</taxon>
        <taxon>Glomeromycotina</taxon>
        <taxon>Glomeromycetes</taxon>
        <taxon>Diversisporales</taxon>
        <taxon>Diversisporaceae</taxon>
        <taxon>Diversispora</taxon>
    </lineage>
</organism>
<protein>
    <submittedName>
        <fullName evidence="2">Uncharacterized protein</fullName>
    </submittedName>
</protein>
<name>A0A397HDM9_9GLOM</name>
<evidence type="ECO:0000313" key="2">
    <source>
        <dbReference type="EMBL" id="RHZ61251.1"/>
    </source>
</evidence>